<name>A0AAW8EG76_VARPD</name>
<evidence type="ECO:0000256" key="1">
    <source>
        <dbReference type="ARBA" id="ARBA00010832"/>
    </source>
</evidence>
<feature type="domain" description="HupH hydrogenase expression protein C-terminal" evidence="2">
    <location>
        <begin position="168"/>
        <end position="285"/>
    </location>
</feature>
<comment type="similarity">
    <text evidence="1">Belongs to the HupH/HyaF family.</text>
</comment>
<proteinExistence type="inferred from homology"/>
<dbReference type="Proteomes" id="UP001224845">
    <property type="component" value="Unassembled WGS sequence"/>
</dbReference>
<protein>
    <submittedName>
        <fullName evidence="3">Hydrogenase-1 operon protein HyaF</fullName>
    </submittedName>
</protein>
<evidence type="ECO:0000259" key="2">
    <source>
        <dbReference type="Pfam" id="PF04809"/>
    </source>
</evidence>
<reference evidence="3" key="1">
    <citation type="submission" date="2023-07" db="EMBL/GenBank/DDBJ databases">
        <title>Sorghum-associated microbial communities from plants grown in Nebraska, USA.</title>
        <authorList>
            <person name="Schachtman D."/>
        </authorList>
    </citation>
    <scope>NUCLEOTIDE SEQUENCE</scope>
    <source>
        <strain evidence="3">DS3315</strain>
    </source>
</reference>
<feature type="domain" description="HupH hydrogenase expression protein C-terminal" evidence="2">
    <location>
        <begin position="52"/>
        <end position="154"/>
    </location>
</feature>
<dbReference type="Gene3D" id="3.30.1370.140">
    <property type="entry name" value="HupH hydrogenase expression protein, C-terminal domain"/>
    <property type="match status" value="2"/>
</dbReference>
<comment type="caution">
    <text evidence="3">The sequence shown here is derived from an EMBL/GenBank/DDBJ whole genome shotgun (WGS) entry which is preliminary data.</text>
</comment>
<dbReference type="GeneID" id="99717907"/>
<evidence type="ECO:0000313" key="3">
    <source>
        <dbReference type="EMBL" id="MDP9972151.1"/>
    </source>
</evidence>
<organism evidence="3 4">
    <name type="scientific">Variovorax paradoxus</name>
    <dbReference type="NCBI Taxonomy" id="34073"/>
    <lineage>
        <taxon>Bacteria</taxon>
        <taxon>Pseudomonadati</taxon>
        <taxon>Pseudomonadota</taxon>
        <taxon>Betaproteobacteria</taxon>
        <taxon>Burkholderiales</taxon>
        <taxon>Comamonadaceae</taxon>
        <taxon>Variovorax</taxon>
    </lineage>
</organism>
<dbReference type="InterPro" id="IPR006894">
    <property type="entry name" value="HupH_Hydgase_express_prot_C"/>
</dbReference>
<dbReference type="Pfam" id="PF04809">
    <property type="entry name" value="HupH_C"/>
    <property type="match status" value="2"/>
</dbReference>
<dbReference type="RefSeq" id="WP_062364618.1">
    <property type="nucleotide sequence ID" value="NZ_CAIGKF010000001.1"/>
</dbReference>
<gene>
    <name evidence="3" type="ORF">J2W39_003393</name>
</gene>
<dbReference type="InterPro" id="IPR038527">
    <property type="entry name" value="HupH_C_sf"/>
</dbReference>
<accession>A0AAW8EG76</accession>
<evidence type="ECO:0000313" key="4">
    <source>
        <dbReference type="Proteomes" id="UP001224845"/>
    </source>
</evidence>
<dbReference type="EMBL" id="JAUSRV010000008">
    <property type="protein sequence ID" value="MDP9972151.1"/>
    <property type="molecule type" value="Genomic_DNA"/>
</dbReference>
<sequence>MKDFPIPVRTIGPGSQPEEEELAYMAMPQGMETFRAPALPEPEELAAHQPARAALRDALAQLAIVCREGGNRRIALDGLAAGDLALVNQVLGEGEVSALVRHEGTPPRELRVQESVFAGVWRVIGSLDGVVASDSIELGAIPDALKAVAREDVAPEVPRWSGPLPPNVQNAPALLAEIEDHWRAWVPGCPAQVINLTLLPMSVEDIGFLDHHLGTGRVLILSRGYGNCRISNTRMPNCWRVVYYNSQDVVILNTVEVGDLPEVAQAAREDLEDSHERLAEVLQWIESA</sequence>
<dbReference type="AlphaFoldDB" id="A0AAW8EG76"/>